<evidence type="ECO:0000313" key="2">
    <source>
        <dbReference type="Proteomes" id="UP001595075"/>
    </source>
</evidence>
<organism evidence="1 2">
    <name type="scientific">Oculimacula yallundae</name>
    <dbReference type="NCBI Taxonomy" id="86028"/>
    <lineage>
        <taxon>Eukaryota</taxon>
        <taxon>Fungi</taxon>
        <taxon>Dikarya</taxon>
        <taxon>Ascomycota</taxon>
        <taxon>Pezizomycotina</taxon>
        <taxon>Leotiomycetes</taxon>
        <taxon>Helotiales</taxon>
        <taxon>Ploettnerulaceae</taxon>
        <taxon>Oculimacula</taxon>
    </lineage>
</organism>
<comment type="caution">
    <text evidence="1">The sequence shown here is derived from an EMBL/GenBank/DDBJ whole genome shotgun (WGS) entry which is preliminary data.</text>
</comment>
<name>A0ABR4CQZ5_9HELO</name>
<protein>
    <submittedName>
        <fullName evidence="1">Uncharacterized protein</fullName>
    </submittedName>
</protein>
<feature type="non-terminal residue" evidence="1">
    <location>
        <position position="75"/>
    </location>
</feature>
<gene>
    <name evidence="1" type="ORF">VTL71DRAFT_11506</name>
</gene>
<accession>A0ABR4CQZ5</accession>
<proteinExistence type="predicted"/>
<dbReference type="EMBL" id="JAZHXI010000004">
    <property type="protein sequence ID" value="KAL2072163.1"/>
    <property type="molecule type" value="Genomic_DNA"/>
</dbReference>
<keyword evidence="2" id="KW-1185">Reference proteome</keyword>
<reference evidence="1 2" key="1">
    <citation type="journal article" date="2024" name="Commun. Biol.">
        <title>Comparative genomic analysis of thermophilic fungi reveals convergent evolutionary adaptations and gene losses.</title>
        <authorList>
            <person name="Steindorff A.S."/>
            <person name="Aguilar-Pontes M.V."/>
            <person name="Robinson A.J."/>
            <person name="Andreopoulos B."/>
            <person name="LaButti K."/>
            <person name="Kuo A."/>
            <person name="Mondo S."/>
            <person name="Riley R."/>
            <person name="Otillar R."/>
            <person name="Haridas S."/>
            <person name="Lipzen A."/>
            <person name="Grimwood J."/>
            <person name="Schmutz J."/>
            <person name="Clum A."/>
            <person name="Reid I.D."/>
            <person name="Moisan M.C."/>
            <person name="Butler G."/>
            <person name="Nguyen T.T.M."/>
            <person name="Dewar K."/>
            <person name="Conant G."/>
            <person name="Drula E."/>
            <person name="Henrissat B."/>
            <person name="Hansel C."/>
            <person name="Singer S."/>
            <person name="Hutchinson M.I."/>
            <person name="de Vries R.P."/>
            <person name="Natvig D.O."/>
            <person name="Powell A.J."/>
            <person name="Tsang A."/>
            <person name="Grigoriev I.V."/>
        </authorList>
    </citation>
    <scope>NUCLEOTIDE SEQUENCE [LARGE SCALE GENOMIC DNA]</scope>
    <source>
        <strain evidence="1 2">CBS 494.80</strain>
    </source>
</reference>
<sequence length="75" mass="8475">MTEAKEAPPQLLSSHSRYPRLGEDFVQGQASSLARWLTDELQEWKTSAFALWMPDTIEGGLNVCALEVQYTAFQE</sequence>
<dbReference type="Proteomes" id="UP001595075">
    <property type="component" value="Unassembled WGS sequence"/>
</dbReference>
<evidence type="ECO:0000313" key="1">
    <source>
        <dbReference type="EMBL" id="KAL2072163.1"/>
    </source>
</evidence>